<protein>
    <submittedName>
        <fullName evidence="1">Uncharacterized protein</fullName>
    </submittedName>
</protein>
<reference evidence="1" key="1">
    <citation type="submission" date="2014-09" db="EMBL/GenBank/DDBJ databases">
        <authorList>
            <person name="Magalhaes I.L.F."/>
            <person name="Oliveira U."/>
            <person name="Santos F.R."/>
            <person name="Vidigal T.H.D.A."/>
            <person name="Brescovit A.D."/>
            <person name="Santos A.J."/>
        </authorList>
    </citation>
    <scope>NUCLEOTIDE SEQUENCE</scope>
    <source>
        <tissue evidence="1">Shoot tissue taken approximately 20 cm above the soil surface</tissue>
    </source>
</reference>
<name>A0A0A8Y8X6_ARUDO</name>
<dbReference type="EMBL" id="GBRH01276182">
    <property type="protein sequence ID" value="JAD21713.1"/>
    <property type="molecule type" value="Transcribed_RNA"/>
</dbReference>
<reference evidence="1" key="2">
    <citation type="journal article" date="2015" name="Data Brief">
        <title>Shoot transcriptome of the giant reed, Arundo donax.</title>
        <authorList>
            <person name="Barrero R.A."/>
            <person name="Guerrero F.D."/>
            <person name="Moolhuijzen P."/>
            <person name="Goolsby J.A."/>
            <person name="Tidwell J."/>
            <person name="Bellgard S.E."/>
            <person name="Bellgard M.I."/>
        </authorList>
    </citation>
    <scope>NUCLEOTIDE SEQUENCE</scope>
    <source>
        <tissue evidence="1">Shoot tissue taken approximately 20 cm above the soil surface</tissue>
    </source>
</reference>
<proteinExistence type="predicted"/>
<dbReference type="AlphaFoldDB" id="A0A0A8Y8X6"/>
<accession>A0A0A8Y8X6</accession>
<sequence length="232" mass="24972">MVALCKIWRKGNSAAASPQATNPSIFSPEASTSQLQVLEDHFLIHEGMQIDQPQGQLEGTAQQYHMSDHAASTIGNIVLPDSSGGCVRSTGPNDDSTTYQTLFQDAVSFLHKMTGPFKQICISRRDRARKIALEAQNVKSSLENELNSLGINAEPESTMACTSNSTQLLVEPASTAGANTAALAPATTAQDEFPDQQLWSRSMEESYIDVGTYLNLDGGNNGTNLFDPDEAM</sequence>
<organism evidence="1">
    <name type="scientific">Arundo donax</name>
    <name type="common">Giant reed</name>
    <name type="synonym">Donax arundinaceus</name>
    <dbReference type="NCBI Taxonomy" id="35708"/>
    <lineage>
        <taxon>Eukaryota</taxon>
        <taxon>Viridiplantae</taxon>
        <taxon>Streptophyta</taxon>
        <taxon>Embryophyta</taxon>
        <taxon>Tracheophyta</taxon>
        <taxon>Spermatophyta</taxon>
        <taxon>Magnoliopsida</taxon>
        <taxon>Liliopsida</taxon>
        <taxon>Poales</taxon>
        <taxon>Poaceae</taxon>
        <taxon>PACMAD clade</taxon>
        <taxon>Arundinoideae</taxon>
        <taxon>Arundineae</taxon>
        <taxon>Arundo</taxon>
    </lineage>
</organism>
<evidence type="ECO:0000313" key="1">
    <source>
        <dbReference type="EMBL" id="JAD21713.1"/>
    </source>
</evidence>